<sequence>MVRAILNEIDGELVPKGLGGVIGVRYYREMEDDEVRCRGGGAEKKM</sequence>
<dbReference type="AlphaFoldDB" id="A0A0E0D319"/>
<dbReference type="HOGENOM" id="CLU_3192206_0_0_1"/>
<accession>A0A0E0D319</accession>
<protein>
    <submittedName>
        <fullName evidence="1">Uncharacterized protein</fullName>
    </submittedName>
</protein>
<organism evidence="1">
    <name type="scientific">Oryza meridionalis</name>
    <dbReference type="NCBI Taxonomy" id="40149"/>
    <lineage>
        <taxon>Eukaryota</taxon>
        <taxon>Viridiplantae</taxon>
        <taxon>Streptophyta</taxon>
        <taxon>Embryophyta</taxon>
        <taxon>Tracheophyta</taxon>
        <taxon>Spermatophyta</taxon>
        <taxon>Magnoliopsida</taxon>
        <taxon>Liliopsida</taxon>
        <taxon>Poales</taxon>
        <taxon>Poaceae</taxon>
        <taxon>BOP clade</taxon>
        <taxon>Oryzoideae</taxon>
        <taxon>Oryzeae</taxon>
        <taxon>Oryzinae</taxon>
        <taxon>Oryza</taxon>
    </lineage>
</organism>
<keyword evidence="2" id="KW-1185">Reference proteome</keyword>
<dbReference type="EnsemblPlants" id="OMERI03G21700.1">
    <property type="protein sequence ID" value="OMERI03G21700.1"/>
    <property type="gene ID" value="OMERI03G21700"/>
</dbReference>
<reference evidence="1" key="2">
    <citation type="submission" date="2018-05" db="EMBL/GenBank/DDBJ databases">
        <title>OmerRS3 (Oryza meridionalis Reference Sequence Version 3).</title>
        <authorList>
            <person name="Zhang J."/>
            <person name="Kudrna D."/>
            <person name="Lee S."/>
            <person name="Talag J."/>
            <person name="Welchert J."/>
            <person name="Wing R.A."/>
        </authorList>
    </citation>
    <scope>NUCLEOTIDE SEQUENCE [LARGE SCALE GENOMIC DNA]</scope>
    <source>
        <strain evidence="1">cv. OR44</strain>
    </source>
</reference>
<evidence type="ECO:0000313" key="1">
    <source>
        <dbReference type="EnsemblPlants" id="OMERI03G21700.1"/>
    </source>
</evidence>
<dbReference type="Gramene" id="OMERI03G21700.1">
    <property type="protein sequence ID" value="OMERI03G21700.1"/>
    <property type="gene ID" value="OMERI03G21700"/>
</dbReference>
<proteinExistence type="predicted"/>
<reference evidence="1" key="1">
    <citation type="submission" date="2015-04" db="UniProtKB">
        <authorList>
            <consortium name="EnsemblPlants"/>
        </authorList>
    </citation>
    <scope>IDENTIFICATION</scope>
</reference>
<name>A0A0E0D319_9ORYZ</name>
<dbReference type="Proteomes" id="UP000008021">
    <property type="component" value="Chromosome 3"/>
</dbReference>
<evidence type="ECO:0000313" key="2">
    <source>
        <dbReference type="Proteomes" id="UP000008021"/>
    </source>
</evidence>